<evidence type="ECO:0000313" key="1">
    <source>
        <dbReference type="EMBL" id="KIY48415.1"/>
    </source>
</evidence>
<dbReference type="AlphaFoldDB" id="A0A0D7ACP4"/>
<name>A0A0D7ACP4_9AGAR</name>
<evidence type="ECO:0000313" key="2">
    <source>
        <dbReference type="Proteomes" id="UP000054144"/>
    </source>
</evidence>
<dbReference type="OrthoDB" id="3253907at2759"/>
<sequence>MEHILFACRTPGQAQVWKEVSFLFREKGISWRQPNLGEIIACATPEAAIRDERGKIKAGLTRFKKIVLTEASHLIWKLRCDRVIRDENEPLSEREIKNRWRATVTARLHLDASMTDRRRYNQKAIRPTDVINTWSGVLQDEVHLPRNWIRNARFLVGIAVKNVDDHG</sequence>
<dbReference type="EMBL" id="KN881833">
    <property type="protein sequence ID" value="KIY48415.1"/>
    <property type="molecule type" value="Genomic_DNA"/>
</dbReference>
<proteinExistence type="predicted"/>
<accession>A0A0D7ACP4</accession>
<reference evidence="1 2" key="1">
    <citation type="journal article" date="2015" name="Fungal Genet. Biol.">
        <title>Evolution of novel wood decay mechanisms in Agaricales revealed by the genome sequences of Fistulina hepatica and Cylindrobasidium torrendii.</title>
        <authorList>
            <person name="Floudas D."/>
            <person name="Held B.W."/>
            <person name="Riley R."/>
            <person name="Nagy L.G."/>
            <person name="Koehler G."/>
            <person name="Ransdell A.S."/>
            <person name="Younus H."/>
            <person name="Chow J."/>
            <person name="Chiniquy J."/>
            <person name="Lipzen A."/>
            <person name="Tritt A."/>
            <person name="Sun H."/>
            <person name="Haridas S."/>
            <person name="LaButti K."/>
            <person name="Ohm R.A."/>
            <person name="Kues U."/>
            <person name="Blanchette R.A."/>
            <person name="Grigoriev I.V."/>
            <person name="Minto R.E."/>
            <person name="Hibbett D.S."/>
        </authorList>
    </citation>
    <scope>NUCLEOTIDE SEQUENCE [LARGE SCALE GENOMIC DNA]</scope>
    <source>
        <strain evidence="1 2">ATCC 64428</strain>
    </source>
</reference>
<organism evidence="1 2">
    <name type="scientific">Fistulina hepatica ATCC 64428</name>
    <dbReference type="NCBI Taxonomy" id="1128425"/>
    <lineage>
        <taxon>Eukaryota</taxon>
        <taxon>Fungi</taxon>
        <taxon>Dikarya</taxon>
        <taxon>Basidiomycota</taxon>
        <taxon>Agaricomycotina</taxon>
        <taxon>Agaricomycetes</taxon>
        <taxon>Agaricomycetidae</taxon>
        <taxon>Agaricales</taxon>
        <taxon>Fistulinaceae</taxon>
        <taxon>Fistulina</taxon>
    </lineage>
</organism>
<keyword evidence="2" id="KW-1185">Reference proteome</keyword>
<gene>
    <name evidence="1" type="ORF">FISHEDRAFT_43215</name>
</gene>
<protein>
    <submittedName>
        <fullName evidence="1">Uncharacterized protein</fullName>
    </submittedName>
</protein>
<dbReference type="Proteomes" id="UP000054144">
    <property type="component" value="Unassembled WGS sequence"/>
</dbReference>